<reference evidence="3 4" key="1">
    <citation type="submission" date="2017-12" db="EMBL/GenBank/DDBJ databases">
        <title>High-resolution comparative analysis of great ape genomes.</title>
        <authorList>
            <person name="Pollen A."/>
            <person name="Hastie A."/>
            <person name="Hormozdiari F."/>
            <person name="Dougherty M."/>
            <person name="Liu R."/>
            <person name="Chaisson M."/>
            <person name="Hoppe E."/>
            <person name="Hill C."/>
            <person name="Pang A."/>
            <person name="Hillier L."/>
            <person name="Baker C."/>
            <person name="Armstrong J."/>
            <person name="Shendure J."/>
            <person name="Paten B."/>
            <person name="Wilson R."/>
            <person name="Chao H."/>
            <person name="Schneider V."/>
            <person name="Ventura M."/>
            <person name="Kronenberg Z."/>
            <person name="Murali S."/>
            <person name="Gordon D."/>
            <person name="Cantsilieris S."/>
            <person name="Munson K."/>
            <person name="Nelson B."/>
            <person name="Raja A."/>
            <person name="Underwood J."/>
            <person name="Diekhans M."/>
            <person name="Fiddes I."/>
            <person name="Haussler D."/>
            <person name="Eichler E."/>
        </authorList>
    </citation>
    <scope>NUCLEOTIDE SEQUENCE [LARGE SCALE GENOMIC DNA]</scope>
    <source>
        <strain evidence="3">Yerkes chimp pedigree #C0471</strain>
    </source>
</reference>
<evidence type="ECO:0000259" key="2">
    <source>
        <dbReference type="PROSITE" id="PS50022"/>
    </source>
</evidence>
<dbReference type="PROSITE" id="PS50022">
    <property type="entry name" value="FA58C_3"/>
    <property type="match status" value="1"/>
</dbReference>
<feature type="domain" description="F5/8 type C" evidence="2">
    <location>
        <begin position="1"/>
        <end position="53"/>
    </location>
</feature>
<evidence type="ECO:0000313" key="4">
    <source>
        <dbReference type="Proteomes" id="UP000236370"/>
    </source>
</evidence>
<dbReference type="Gene3D" id="2.60.120.260">
    <property type="entry name" value="Galactose-binding domain-like"/>
    <property type="match status" value="1"/>
</dbReference>
<dbReference type="SUPFAM" id="SSF49785">
    <property type="entry name" value="Galactose-binding domain-like"/>
    <property type="match status" value="1"/>
</dbReference>
<dbReference type="InterPro" id="IPR000421">
    <property type="entry name" value="FA58C"/>
</dbReference>
<dbReference type="AlphaFoldDB" id="A0A2J8PTX3"/>
<dbReference type="Pfam" id="PF00754">
    <property type="entry name" value="F5_F8_type_C"/>
    <property type="match status" value="1"/>
</dbReference>
<organism evidence="3 4">
    <name type="scientific">Pan troglodytes</name>
    <name type="common">Chimpanzee</name>
    <dbReference type="NCBI Taxonomy" id="9598"/>
    <lineage>
        <taxon>Eukaryota</taxon>
        <taxon>Metazoa</taxon>
        <taxon>Chordata</taxon>
        <taxon>Craniata</taxon>
        <taxon>Vertebrata</taxon>
        <taxon>Euteleostomi</taxon>
        <taxon>Mammalia</taxon>
        <taxon>Eutheria</taxon>
        <taxon>Euarchontoglires</taxon>
        <taxon>Primates</taxon>
        <taxon>Haplorrhini</taxon>
        <taxon>Catarrhini</taxon>
        <taxon>Hominidae</taxon>
        <taxon>Pan</taxon>
    </lineage>
</organism>
<dbReference type="EMBL" id="NBAG03000210">
    <property type="protein sequence ID" value="PNI87468.1"/>
    <property type="molecule type" value="Genomic_DNA"/>
</dbReference>
<dbReference type="PANTHER" id="PTHR46806:SF1">
    <property type="entry name" value="DISCOIDIN, CUB AND LCCL DOMAIN-CONTAINING PROTEIN 1"/>
    <property type="match status" value="1"/>
</dbReference>
<sequence length="99" mass="11704">NNHKPREWLEIDLGEKKKITGIRTTGSTQSNFNFYVKSFVMNFKNNNSKWKTYKGIVNNEEKVMIHWCGARQVKAPVFQLRKKMRQSQGPSPRKKHPQE</sequence>
<comment type="caution">
    <text evidence="3">The sequence shown here is derived from an EMBL/GenBank/DDBJ whole genome shotgun (WGS) entry which is preliminary data.</text>
</comment>
<dbReference type="Proteomes" id="UP000236370">
    <property type="component" value="Unassembled WGS sequence"/>
</dbReference>
<feature type="non-terminal residue" evidence="3">
    <location>
        <position position="1"/>
    </location>
</feature>
<dbReference type="InterPro" id="IPR050633">
    <property type="entry name" value="Neuropilin_MCO_CoagFactor"/>
</dbReference>
<proteinExistence type="predicted"/>
<evidence type="ECO:0000313" key="3">
    <source>
        <dbReference type="EMBL" id="PNI87468.1"/>
    </source>
</evidence>
<accession>A0A2J8PTX3</accession>
<gene>
    <name evidence="3" type="ORF">CK820_G0000426</name>
</gene>
<keyword evidence="1" id="KW-1015">Disulfide bond</keyword>
<name>A0A2J8PTX3_PANTR</name>
<evidence type="ECO:0000256" key="1">
    <source>
        <dbReference type="ARBA" id="ARBA00023157"/>
    </source>
</evidence>
<protein>
    <submittedName>
        <fullName evidence="3">DCBLD1 isoform 6</fullName>
    </submittedName>
</protein>
<dbReference type="InterPro" id="IPR008979">
    <property type="entry name" value="Galactose-bd-like_sf"/>
</dbReference>
<dbReference type="PANTHER" id="PTHR46806">
    <property type="entry name" value="F5/8 TYPE C DOMAIN-CONTAINING PROTEIN"/>
    <property type="match status" value="1"/>
</dbReference>